<accession>A0A1X0DXM7</accession>
<dbReference type="RefSeq" id="WP_083072005.1">
    <property type="nucleotide sequence ID" value="NZ_AP022615.1"/>
</dbReference>
<dbReference type="STRING" id="53376.BST25_00425"/>
<comment type="subcellular location">
    <subcellularLocation>
        <location evidence="1">Cell membrane</location>
        <topology evidence="1">Multi-pass membrane protein</topology>
    </subcellularLocation>
</comment>
<dbReference type="GO" id="GO:0005886">
    <property type="term" value="C:plasma membrane"/>
    <property type="evidence" value="ECO:0007669"/>
    <property type="project" value="UniProtKB-SubCell"/>
</dbReference>
<protein>
    <submittedName>
        <fullName evidence="6">Copper resistance protein CopD</fullName>
    </submittedName>
</protein>
<gene>
    <name evidence="6" type="ORF">BST25_00425</name>
</gene>
<evidence type="ECO:0000256" key="4">
    <source>
        <dbReference type="ARBA" id="ARBA00022989"/>
    </source>
</evidence>
<keyword evidence="5" id="KW-0472">Membrane</keyword>
<evidence type="ECO:0000256" key="5">
    <source>
        <dbReference type="ARBA" id="ARBA00023136"/>
    </source>
</evidence>
<dbReference type="GO" id="GO:0006825">
    <property type="term" value="P:copper ion transport"/>
    <property type="evidence" value="ECO:0007669"/>
    <property type="project" value="InterPro"/>
</dbReference>
<keyword evidence="7" id="KW-1185">Reference proteome</keyword>
<dbReference type="Proteomes" id="UP000192566">
    <property type="component" value="Unassembled WGS sequence"/>
</dbReference>
<keyword evidence="3" id="KW-0812">Transmembrane</keyword>
<dbReference type="PROSITE" id="PS51257">
    <property type="entry name" value="PROKAR_LIPOPROTEIN"/>
    <property type="match status" value="1"/>
</dbReference>
<evidence type="ECO:0000313" key="6">
    <source>
        <dbReference type="EMBL" id="ORA76580.1"/>
    </source>
</evidence>
<reference evidence="6 7" key="1">
    <citation type="submission" date="2017-02" db="EMBL/GenBank/DDBJ databases">
        <title>The new phylogeny of genus Mycobacterium.</title>
        <authorList>
            <person name="Tortoli E."/>
            <person name="Trovato A."/>
            <person name="Cirillo D.M."/>
        </authorList>
    </citation>
    <scope>NUCLEOTIDE SEQUENCE [LARGE SCALE GENOMIC DNA]</scope>
    <source>
        <strain evidence="6 7">DSM 44471</strain>
    </source>
</reference>
<name>A0A1X0DXM7_MYCHE</name>
<keyword evidence="2" id="KW-1003">Cell membrane</keyword>
<evidence type="ECO:0000313" key="7">
    <source>
        <dbReference type="Proteomes" id="UP000192566"/>
    </source>
</evidence>
<dbReference type="AlphaFoldDB" id="A0A1X0DXM7"/>
<dbReference type="InterPro" id="IPR032694">
    <property type="entry name" value="CopC/D"/>
</dbReference>
<evidence type="ECO:0000256" key="1">
    <source>
        <dbReference type="ARBA" id="ARBA00004651"/>
    </source>
</evidence>
<dbReference type="InterPro" id="IPR008457">
    <property type="entry name" value="Cu-R_CopD_dom"/>
</dbReference>
<keyword evidence="4" id="KW-1133">Transmembrane helix</keyword>
<organism evidence="6 7">
    <name type="scientific">Mycobacterium heidelbergense</name>
    <dbReference type="NCBI Taxonomy" id="53376"/>
    <lineage>
        <taxon>Bacteria</taxon>
        <taxon>Bacillati</taxon>
        <taxon>Actinomycetota</taxon>
        <taxon>Actinomycetes</taxon>
        <taxon>Mycobacteriales</taxon>
        <taxon>Mycobacteriaceae</taxon>
        <taxon>Mycobacterium</taxon>
        <taxon>Mycobacterium simiae complex</taxon>
    </lineage>
</organism>
<dbReference type="InterPro" id="IPR019108">
    <property type="entry name" value="Caa3_assmbl_CtaG-rel"/>
</dbReference>
<sequence>MTVARPAGTRRPPVWPPLIGVAVLAGCTAAGIGALSLAGALTATGLPDPGPATTLGLPFVRAAGEVAAVLAVGSFLFAAFLVPPQRSGVLDTGGYRALRLGTVASGVWAVCAALLVPLTISDVSGQPLADHLNPVTIWSLAGLVNTASAWRWTAILAAVVTLASLSVLRWSWTPLLFAGSLVTLVPLALTGHSSAGGSHDLATNSLLIHLVAASLWAGGLLALLAHALRGGDHLALAARRFSMVALWCWIAMALSGSVNALVRVLPSDLLSTGYGRLVVAKFVALCVLGGLGWRQRSSAVVALQADSGRQRARGVLIRLALAEAAVFGLTFGIAVGLGRTAPLPPPARLPSIPEAEIGYDFDGPPTVARILFDWRFDLIFGTAAIVLAALYVAAVLRLRRRGDRWPPGRTLSWLLGCVTLLFVTSSGVGRYMPAMFSMHMVAHMALSMLAPILLVLGAPVSLALRALPAAGRDDPPGMREWLLAALHSHLSRFLTNPVVATFLFVAGFYGLYLSNLFDTTVSSHAGHLAMNVHFLASGYLFYWIVIGVDPTPRPIPPLAKVAVVFASLPLHAFFGVVLMGTRKVLGADYYRSLGLSWHTDLLGDQRLGGGIAWAAGEVPLVIVMIALLVQWARSDARTARRLDRAADRDDDAELTAYNAMLAELARRGGSGGL</sequence>
<comment type="caution">
    <text evidence="6">The sequence shown here is derived from an EMBL/GenBank/DDBJ whole genome shotgun (WGS) entry which is preliminary data.</text>
</comment>
<dbReference type="PANTHER" id="PTHR34820">
    <property type="entry name" value="INNER MEMBRANE PROTEIN YEBZ"/>
    <property type="match status" value="1"/>
</dbReference>
<evidence type="ECO:0000256" key="2">
    <source>
        <dbReference type="ARBA" id="ARBA00022475"/>
    </source>
</evidence>
<proteinExistence type="predicted"/>
<dbReference type="Pfam" id="PF05425">
    <property type="entry name" value="CopD"/>
    <property type="match status" value="1"/>
</dbReference>
<dbReference type="EMBL" id="MVHR01000001">
    <property type="protein sequence ID" value="ORA76580.1"/>
    <property type="molecule type" value="Genomic_DNA"/>
</dbReference>
<evidence type="ECO:0000256" key="3">
    <source>
        <dbReference type="ARBA" id="ARBA00022692"/>
    </source>
</evidence>
<dbReference type="Pfam" id="PF09678">
    <property type="entry name" value="Caa3_CtaG"/>
    <property type="match status" value="1"/>
</dbReference>
<dbReference type="PANTHER" id="PTHR34820:SF4">
    <property type="entry name" value="INNER MEMBRANE PROTEIN YEBZ"/>
    <property type="match status" value="1"/>
</dbReference>
<dbReference type="OrthoDB" id="5241646at2"/>